<gene>
    <name evidence="8" type="ORF">LUZ61_016542</name>
</gene>
<evidence type="ECO:0000256" key="4">
    <source>
        <dbReference type="ARBA" id="ARBA00023015"/>
    </source>
</evidence>
<proteinExistence type="inferred from homology"/>
<dbReference type="InterPro" id="IPR035926">
    <property type="entry name" value="NusB-like_sf"/>
</dbReference>
<feature type="domain" description="NusB/RsmB/TIM44" evidence="7">
    <location>
        <begin position="183"/>
        <end position="271"/>
    </location>
</feature>
<keyword evidence="4" id="KW-0805">Transcription regulation</keyword>
<comment type="similarity">
    <text evidence="1">Belongs to the NusB family.</text>
</comment>
<feature type="region of interest" description="Disordered" evidence="6">
    <location>
        <begin position="25"/>
        <end position="83"/>
    </location>
</feature>
<organism evidence="8 9">
    <name type="scientific">Rhynchospora tenuis</name>
    <dbReference type="NCBI Taxonomy" id="198213"/>
    <lineage>
        <taxon>Eukaryota</taxon>
        <taxon>Viridiplantae</taxon>
        <taxon>Streptophyta</taxon>
        <taxon>Embryophyta</taxon>
        <taxon>Tracheophyta</taxon>
        <taxon>Spermatophyta</taxon>
        <taxon>Magnoliopsida</taxon>
        <taxon>Liliopsida</taxon>
        <taxon>Poales</taxon>
        <taxon>Cyperaceae</taxon>
        <taxon>Cyperoideae</taxon>
        <taxon>Rhynchosporeae</taxon>
        <taxon>Rhynchospora</taxon>
    </lineage>
</organism>
<dbReference type="PANTHER" id="PTHR11078:SF3">
    <property type="entry name" value="ANTITERMINATION NUSB DOMAIN-CONTAINING PROTEIN"/>
    <property type="match status" value="1"/>
</dbReference>
<evidence type="ECO:0000256" key="5">
    <source>
        <dbReference type="ARBA" id="ARBA00023163"/>
    </source>
</evidence>
<dbReference type="EMBL" id="JAMRDG010000002">
    <property type="protein sequence ID" value="KAJ3687378.1"/>
    <property type="molecule type" value="Genomic_DNA"/>
</dbReference>
<keyword evidence="2" id="KW-0889">Transcription antitermination</keyword>
<dbReference type="GO" id="GO:0009507">
    <property type="term" value="C:chloroplast"/>
    <property type="evidence" value="ECO:0007669"/>
    <property type="project" value="TreeGrafter"/>
</dbReference>
<evidence type="ECO:0000313" key="9">
    <source>
        <dbReference type="Proteomes" id="UP001210211"/>
    </source>
</evidence>
<dbReference type="InterPro" id="IPR011605">
    <property type="entry name" value="NusB_fam"/>
</dbReference>
<keyword evidence="9" id="KW-1185">Reference proteome</keyword>
<dbReference type="Proteomes" id="UP001210211">
    <property type="component" value="Unassembled WGS sequence"/>
</dbReference>
<dbReference type="Gene3D" id="1.10.940.10">
    <property type="entry name" value="NusB-like"/>
    <property type="match status" value="1"/>
</dbReference>
<evidence type="ECO:0000259" key="7">
    <source>
        <dbReference type="Pfam" id="PF01029"/>
    </source>
</evidence>
<evidence type="ECO:0000256" key="1">
    <source>
        <dbReference type="ARBA" id="ARBA00005952"/>
    </source>
</evidence>
<accession>A0AAD6EK73</accession>
<dbReference type="GO" id="GO:0003723">
    <property type="term" value="F:RNA binding"/>
    <property type="evidence" value="ECO:0007669"/>
    <property type="project" value="UniProtKB-KW"/>
</dbReference>
<evidence type="ECO:0000256" key="6">
    <source>
        <dbReference type="SAM" id="MobiDB-lite"/>
    </source>
</evidence>
<keyword evidence="5" id="KW-0804">Transcription</keyword>
<name>A0AAD6EK73_9POAL</name>
<comment type="caution">
    <text evidence="8">The sequence shown here is derived from an EMBL/GenBank/DDBJ whole genome shotgun (WGS) entry which is preliminary data.</text>
</comment>
<evidence type="ECO:0000256" key="2">
    <source>
        <dbReference type="ARBA" id="ARBA00022814"/>
    </source>
</evidence>
<dbReference type="AlphaFoldDB" id="A0AAD6EK73"/>
<dbReference type="PANTHER" id="PTHR11078">
    <property type="entry name" value="N UTILIZATION SUBSTANCE PROTEIN B-RELATED"/>
    <property type="match status" value="1"/>
</dbReference>
<dbReference type="InterPro" id="IPR006027">
    <property type="entry name" value="NusB_RsmB_TIM44"/>
</dbReference>
<reference evidence="8 9" key="1">
    <citation type="journal article" date="2022" name="Cell">
        <title>Repeat-based holocentromeres influence genome architecture and karyotype evolution.</title>
        <authorList>
            <person name="Hofstatter P.G."/>
            <person name="Thangavel G."/>
            <person name="Lux T."/>
            <person name="Neumann P."/>
            <person name="Vondrak T."/>
            <person name="Novak P."/>
            <person name="Zhang M."/>
            <person name="Costa L."/>
            <person name="Castellani M."/>
            <person name="Scott A."/>
            <person name="Toegelov H."/>
            <person name="Fuchs J."/>
            <person name="Mata-Sucre Y."/>
            <person name="Dias Y."/>
            <person name="Vanzela A.L.L."/>
            <person name="Huettel B."/>
            <person name="Almeida C.C.S."/>
            <person name="Simkova H."/>
            <person name="Souza G."/>
            <person name="Pedrosa-Harand A."/>
            <person name="Macas J."/>
            <person name="Mayer K.F.X."/>
            <person name="Houben A."/>
            <person name="Marques A."/>
        </authorList>
    </citation>
    <scope>NUCLEOTIDE SEQUENCE [LARGE SCALE GENOMIC DNA]</scope>
    <source>
        <strain evidence="8">RhyTen1mFocal</strain>
    </source>
</reference>
<dbReference type="GO" id="GO:0031564">
    <property type="term" value="P:transcription antitermination"/>
    <property type="evidence" value="ECO:0007669"/>
    <property type="project" value="UniProtKB-KW"/>
</dbReference>
<feature type="compositionally biased region" description="Low complexity" evidence="6">
    <location>
        <begin position="61"/>
        <end position="72"/>
    </location>
</feature>
<dbReference type="Pfam" id="PF01029">
    <property type="entry name" value="NusB"/>
    <property type="match status" value="1"/>
</dbReference>
<dbReference type="SUPFAM" id="SSF48013">
    <property type="entry name" value="NusB-like"/>
    <property type="match status" value="1"/>
</dbReference>
<dbReference type="GO" id="GO:0006353">
    <property type="term" value="P:DNA-templated transcription termination"/>
    <property type="evidence" value="ECO:0007669"/>
    <property type="project" value="InterPro"/>
</dbReference>
<keyword evidence="3" id="KW-0694">RNA-binding</keyword>
<evidence type="ECO:0000313" key="8">
    <source>
        <dbReference type="EMBL" id="KAJ3687378.1"/>
    </source>
</evidence>
<protein>
    <recommendedName>
        <fullName evidence="7">NusB/RsmB/TIM44 domain-containing protein</fullName>
    </recommendedName>
</protein>
<evidence type="ECO:0000256" key="3">
    <source>
        <dbReference type="ARBA" id="ARBA00022884"/>
    </source>
</evidence>
<sequence length="291" mass="32539">MEAITITNTRNCCCFFSSPSPNNNNIKPTMAMRRAPHPPPPSAVAAAVKEPLPQTTDTCRSSPPGHSQSQSHSKSRIDRSGKFCSPRSARELALMISYASCLQGSDPVQLFDSRINAKRVPGYVFDKQLLLSYDHMTFATEPIQVASHEEEQQLIDQFETDSAFEADVLSAPLKLVYSNFVLRFTREILEAVASGWNQRVHVINKVIPQSWKNEAASRIIELCILHIAMAEITSKGTKHQIVINEAVDLAKRFCDGRAPRIINGCLRTFVKQRSEPFRAEEILESEAIRLT</sequence>